<comment type="similarity">
    <text evidence="4 12">Belongs to the serine/threonine dehydratase family.</text>
</comment>
<comment type="subunit">
    <text evidence="5 12">In the native structure, TdcB is in a dimeric form, whereas in the TdcB-AMP complex, it exists in a tetrameric form (dimer of dimers).</text>
</comment>
<dbReference type="Pfam" id="PF00291">
    <property type="entry name" value="PALP"/>
    <property type="match status" value="1"/>
</dbReference>
<name>A0ABS6TB97_9ENTE</name>
<evidence type="ECO:0000256" key="5">
    <source>
        <dbReference type="ARBA" id="ARBA00011447"/>
    </source>
</evidence>
<dbReference type="InterPro" id="IPR050147">
    <property type="entry name" value="Ser/Thr_Dehydratase"/>
</dbReference>
<comment type="pathway">
    <text evidence="3 12">Amino-acid degradation; L-threonine degradation via propanoate pathway; propanoate from L-threonine: step 1/4.</text>
</comment>
<proteinExistence type="inferred from homology"/>
<dbReference type="InterPro" id="IPR000634">
    <property type="entry name" value="Ser/Thr_deHydtase_PyrdxlP-BS"/>
</dbReference>
<keyword evidence="8" id="KW-0021">Allosteric enzyme</keyword>
<keyword evidence="15" id="KW-1185">Reference proteome</keyword>
<accession>A0ABS6TB97</accession>
<dbReference type="NCBIfam" id="NF006389">
    <property type="entry name" value="PRK08638.1"/>
    <property type="match status" value="1"/>
</dbReference>
<evidence type="ECO:0000313" key="14">
    <source>
        <dbReference type="EMBL" id="MBV7390178.1"/>
    </source>
</evidence>
<dbReference type="InterPro" id="IPR005789">
    <property type="entry name" value="Thr_deHydtase_catblc"/>
</dbReference>
<dbReference type="PANTHER" id="PTHR48078">
    <property type="entry name" value="THREONINE DEHYDRATASE, MITOCHONDRIAL-RELATED"/>
    <property type="match status" value="1"/>
</dbReference>
<evidence type="ECO:0000256" key="9">
    <source>
        <dbReference type="ARBA" id="ARBA00022898"/>
    </source>
</evidence>
<evidence type="ECO:0000256" key="3">
    <source>
        <dbReference type="ARBA" id="ARBA00004958"/>
    </source>
</evidence>
<keyword evidence="12" id="KW-0547">Nucleotide-binding</keyword>
<evidence type="ECO:0000256" key="2">
    <source>
        <dbReference type="ARBA" id="ARBA00001933"/>
    </source>
</evidence>
<gene>
    <name evidence="14" type="primary">tdcB</name>
    <name evidence="14" type="ORF">KUA55_05755</name>
</gene>
<evidence type="ECO:0000313" key="15">
    <source>
        <dbReference type="Proteomes" id="UP000774130"/>
    </source>
</evidence>
<evidence type="ECO:0000256" key="4">
    <source>
        <dbReference type="ARBA" id="ARBA00010869"/>
    </source>
</evidence>
<evidence type="ECO:0000256" key="10">
    <source>
        <dbReference type="ARBA" id="ARBA00023239"/>
    </source>
</evidence>
<protein>
    <recommendedName>
        <fullName evidence="7 12">L-threonine dehydratase catabolic TdcB</fullName>
        <ecNumber evidence="6 12">4.3.1.19</ecNumber>
    </recommendedName>
    <alternativeName>
        <fullName evidence="12">Threonine deaminase</fullName>
    </alternativeName>
</protein>
<dbReference type="Proteomes" id="UP000774130">
    <property type="component" value="Unassembled WGS sequence"/>
</dbReference>
<dbReference type="InterPro" id="IPR001926">
    <property type="entry name" value="TrpB-like_PALP"/>
</dbReference>
<organism evidence="14 15">
    <name type="scientific">Enterococcus alishanensis</name>
    <dbReference type="NCBI Taxonomy" id="1303817"/>
    <lineage>
        <taxon>Bacteria</taxon>
        <taxon>Bacillati</taxon>
        <taxon>Bacillota</taxon>
        <taxon>Bacilli</taxon>
        <taxon>Lactobacillales</taxon>
        <taxon>Enterococcaceae</taxon>
        <taxon>Enterococcus</taxon>
    </lineage>
</organism>
<comment type="catalytic activity">
    <reaction evidence="1 12">
        <text>L-threonine = 2-oxobutanoate + NH4(+)</text>
        <dbReference type="Rhea" id="RHEA:22108"/>
        <dbReference type="ChEBI" id="CHEBI:16763"/>
        <dbReference type="ChEBI" id="CHEBI:28938"/>
        <dbReference type="ChEBI" id="CHEBI:57926"/>
        <dbReference type="EC" id="4.3.1.19"/>
    </reaction>
</comment>
<dbReference type="CDD" id="cd01562">
    <property type="entry name" value="Thr-dehyd"/>
    <property type="match status" value="1"/>
</dbReference>
<evidence type="ECO:0000256" key="11">
    <source>
        <dbReference type="ARBA" id="ARBA00025527"/>
    </source>
</evidence>
<dbReference type="NCBIfam" id="TIGR01127">
    <property type="entry name" value="ilvA_1Cterm"/>
    <property type="match status" value="1"/>
</dbReference>
<evidence type="ECO:0000256" key="6">
    <source>
        <dbReference type="ARBA" id="ARBA00012096"/>
    </source>
</evidence>
<dbReference type="EMBL" id="JAHUZB010000002">
    <property type="protein sequence ID" value="MBV7390178.1"/>
    <property type="molecule type" value="Genomic_DNA"/>
</dbReference>
<evidence type="ECO:0000256" key="12">
    <source>
        <dbReference type="RuleBase" id="RU363083"/>
    </source>
</evidence>
<keyword evidence="9 12" id="KW-0663">Pyridoxal phosphate</keyword>
<evidence type="ECO:0000256" key="8">
    <source>
        <dbReference type="ARBA" id="ARBA00022533"/>
    </source>
</evidence>
<dbReference type="RefSeq" id="WP_218325228.1">
    <property type="nucleotide sequence ID" value="NZ_JAHUZB010000002.1"/>
</dbReference>
<keyword evidence="10 12" id="KW-0456">Lyase</keyword>
<evidence type="ECO:0000256" key="1">
    <source>
        <dbReference type="ARBA" id="ARBA00001274"/>
    </source>
</evidence>
<comment type="function">
    <text evidence="11 12">Catalyzes the anaerobic formation of alpha-ketobutyrate and ammonia from threonine in a two-step reaction. The first step involved a dehydration of threonine and a production of enamine intermediates (aminocrotonate), which tautomerizes to its imine form (iminobutyrate). Both intermediates are unstable and short-lived. The second step is the nonenzymatic hydrolysis of the enamine/imine intermediates to form 2-ketobutyrate and free ammonia. In the low water environment of the cell, the second step is accelerated by RidA.</text>
</comment>
<comment type="caution">
    <text evidence="14">The sequence shown here is derived from an EMBL/GenBank/DDBJ whole genome shotgun (WGS) entry which is preliminary data.</text>
</comment>
<dbReference type="PANTHER" id="PTHR48078:SF6">
    <property type="entry name" value="L-THREONINE DEHYDRATASE CATABOLIC TDCB"/>
    <property type="match status" value="1"/>
</dbReference>
<evidence type="ECO:0000259" key="13">
    <source>
        <dbReference type="Pfam" id="PF00291"/>
    </source>
</evidence>
<reference evidence="14 15" key="1">
    <citation type="submission" date="2021-06" db="EMBL/GenBank/DDBJ databases">
        <title>Enterococcus alishanensis sp. nov., a novel lactic acid bacterium isolated from fresh coffee beans.</title>
        <authorList>
            <person name="Chen Y.-S."/>
        </authorList>
    </citation>
    <scope>NUCLEOTIDE SEQUENCE [LARGE SCALE GENOMIC DNA]</scope>
    <source>
        <strain evidence="14 15">ALS3</strain>
    </source>
</reference>
<dbReference type="EC" id="4.3.1.19" evidence="6 12"/>
<comment type="cofactor">
    <cofactor evidence="2 12">
        <name>pyridoxal 5'-phosphate</name>
        <dbReference type="ChEBI" id="CHEBI:597326"/>
    </cofactor>
</comment>
<feature type="domain" description="Tryptophan synthase beta chain-like PALP" evidence="13">
    <location>
        <begin position="23"/>
        <end position="313"/>
    </location>
</feature>
<evidence type="ECO:0000256" key="7">
    <source>
        <dbReference type="ARBA" id="ARBA00022248"/>
    </source>
</evidence>
<sequence>MTRIATDLPVTIEDIHEAKNVVKQYGRKTPLIQSMFLTAKTGGEVYLKLENMQLTGSFKFRGAYNKIAHLTEEEKNRGVIAVSAGNHAQGVALTSKLLGIKSTIVMPVTAPKAKVEATEGYGSEVILHGESFDEARAYCEKIVEETGVTYIAPYDDEYVMAGQGTIGLEILDDLWDVDTVLVPVGGGGLIAGIAVALKTFNPHINIIGVQAENIHGMTASYEAGKIVSHKEAATIADGTAVAVPGTLTFEVVEALVDDMVVVSEEEIEAAMKDLIQRTKIVVEGSGALATAAILAGKVDKYVNNKKAVCVVSGGNVDLKRIIDVIGHFSVANELK</sequence>
<dbReference type="PROSITE" id="PS00165">
    <property type="entry name" value="DEHYDRATASE_SER_THR"/>
    <property type="match status" value="1"/>
</dbReference>